<feature type="domain" description="DUF11" evidence="2">
    <location>
        <begin position="798"/>
        <end position="913"/>
    </location>
</feature>
<feature type="domain" description="DUF11" evidence="2">
    <location>
        <begin position="545"/>
        <end position="658"/>
    </location>
</feature>
<dbReference type="InterPro" id="IPR013783">
    <property type="entry name" value="Ig-like_fold"/>
</dbReference>
<dbReference type="InterPro" id="IPR047589">
    <property type="entry name" value="DUF11_rpt"/>
</dbReference>
<dbReference type="RefSeq" id="WP_197446607.1">
    <property type="nucleotide sequence ID" value="NZ_CP036426.1"/>
</dbReference>
<evidence type="ECO:0000313" key="4">
    <source>
        <dbReference type="Proteomes" id="UP000317835"/>
    </source>
</evidence>
<sequence length="1221" mass="122356">MGRNRSARKAGARGARPGVERCEDRRLMATFVVATAADGGDDAAPTAGSLREAILLANASPGEDRIAFAIGSGPQTIAPPTPLPALTDPVVVDGSTQPGFAGSPLIELNGANIAGFAQGLRISTGQSTIRSLVINRFSADGLSLAGDGNLVVGNFIGTDRTGMVDFGNGDDGIEILSRNNTIGGTSPGDANVISGNDGDGIFLVTGSQPANNVIQGNRIGTDPGGTQALGNGANGLALFGSQNIVGGTGAGQANAIAFNGRAGVVVGSFFSNEQGNAIRANAIRSNGGLGIDLGDDGVTLNDPSDADGGPNLRQDFPVVDAAFPGPGGTVVQGRLASRPGSSFSVDFFANDQADPTGFGEGQQYLGSAVVMTGPDGSVAFDLELPAAVPPGRLITATATDAAGNTSEFSEARLVADAARADLAASLSPSPGTIRVGQELTLSAGVRNLGPARATGVTVSVPLPEGFDFVAATPTRGSASFADGVVTASIGELGAGQSASVNIRVVPRAVGVVAASASVASDLEDPDAGNDAATVNLDVQPPVPADLAISASTRPSPATVGEPFEYTAVVVNRGGNPRVDGVSVTIELPEGLAVRAIDPSQGTASQDGRVVTASIGSLDRDANATVRLTLVPESTDRLAVVATVRAGAPDPDATNNNVRTELDVTAQPPIDPADLGLVAFLSGESPVLDREFEYTVLVTNGGPSPRAGDVVLTTELPEGLELTGIAPSQGSAERDGRTVTVRLGELPSGANAVVRFRLTPRVADTLEISSAVRSDRPDPNALDNVVRLPVSVSQTPLVDLAVGLSASPPSPRVGEAVSYTISVVNGGPGDAGEVELLGELPEGAELVLPPSTSQGTVELVDGDLVGRLGSLGPGQVAIVSYVVRTAGTGVLTASATVSSDRADPNPANNRAMLTTPVASADPADLVVGLVTVPEPATVGEPLRYSVVASNSGPGVATGTVVRVPLPSGVELVGIKPSQGSAALGPDGVLTLDLGTLAPGGQALVELLVVPRALGPLEISATIEGAGPDFNPANNRAVSATAAVPAEVAPVVSGQQLVSSPRGISAIVLAFSRPLDPALAAFAGNYAIRQASGDGRPVGRPIGLRSVAYDPLARTVTLVPSRILPLGRYFLLQANAPGGPGLTGADGAVLDGDFDGLPDGIYEDLVGRGTPTRPRRLQRGPLSRELPPSAPPSPLPPAPIGTARPFAAALAARAARLAGRGEA</sequence>
<accession>A0A518GUL3</accession>
<reference evidence="3 4" key="1">
    <citation type="submission" date="2019-02" db="EMBL/GenBank/DDBJ databases">
        <title>Deep-cultivation of Planctomycetes and their phenomic and genomic characterization uncovers novel biology.</title>
        <authorList>
            <person name="Wiegand S."/>
            <person name="Jogler M."/>
            <person name="Boedeker C."/>
            <person name="Pinto D."/>
            <person name="Vollmers J."/>
            <person name="Rivas-Marin E."/>
            <person name="Kohn T."/>
            <person name="Peeters S.H."/>
            <person name="Heuer A."/>
            <person name="Rast P."/>
            <person name="Oberbeckmann S."/>
            <person name="Bunk B."/>
            <person name="Jeske O."/>
            <person name="Meyerdierks A."/>
            <person name="Storesund J.E."/>
            <person name="Kallscheuer N."/>
            <person name="Luecker S."/>
            <person name="Lage O.M."/>
            <person name="Pohl T."/>
            <person name="Merkel B.J."/>
            <person name="Hornburger P."/>
            <person name="Mueller R.-W."/>
            <person name="Bruemmer F."/>
            <person name="Labrenz M."/>
            <person name="Spormann A.M."/>
            <person name="Op den Camp H."/>
            <person name="Overmann J."/>
            <person name="Amann R."/>
            <person name="Jetten M.S.M."/>
            <person name="Mascher T."/>
            <person name="Medema M.H."/>
            <person name="Devos D.P."/>
            <person name="Kaster A.-K."/>
            <person name="Ovreas L."/>
            <person name="Rohde M."/>
            <person name="Galperin M.Y."/>
            <person name="Jogler C."/>
        </authorList>
    </citation>
    <scope>NUCLEOTIDE SEQUENCE [LARGE SCALE GENOMIC DNA]</scope>
    <source>
        <strain evidence="3 4">ElP</strain>
    </source>
</reference>
<dbReference type="InterPro" id="IPR001434">
    <property type="entry name" value="OmcB-like_DUF11"/>
</dbReference>
<evidence type="ECO:0000313" key="3">
    <source>
        <dbReference type="EMBL" id="QDV32285.1"/>
    </source>
</evidence>
<dbReference type="PANTHER" id="PTHR34819">
    <property type="entry name" value="LARGE CYSTEINE-RICH PERIPLASMIC PROTEIN OMCB"/>
    <property type="match status" value="1"/>
</dbReference>
<keyword evidence="4" id="KW-1185">Reference proteome</keyword>
<dbReference type="SUPFAM" id="SSF51126">
    <property type="entry name" value="Pectin lyase-like"/>
    <property type="match status" value="1"/>
</dbReference>
<dbReference type="InterPro" id="IPR011050">
    <property type="entry name" value="Pectin_lyase_fold/virulence"/>
</dbReference>
<protein>
    <recommendedName>
        <fullName evidence="2">DUF11 domain-containing protein</fullName>
    </recommendedName>
</protein>
<gene>
    <name evidence="3" type="ORF">ElP_01130</name>
</gene>
<dbReference type="Proteomes" id="UP000317835">
    <property type="component" value="Chromosome"/>
</dbReference>
<evidence type="ECO:0000259" key="2">
    <source>
        <dbReference type="Pfam" id="PF01345"/>
    </source>
</evidence>
<evidence type="ECO:0000256" key="1">
    <source>
        <dbReference type="SAM" id="MobiDB-lite"/>
    </source>
</evidence>
<feature type="region of interest" description="Disordered" evidence="1">
    <location>
        <begin position="1162"/>
        <end position="1200"/>
    </location>
</feature>
<dbReference type="EMBL" id="CP036426">
    <property type="protein sequence ID" value="QDV32285.1"/>
    <property type="molecule type" value="Genomic_DNA"/>
</dbReference>
<feature type="domain" description="DUF11" evidence="2">
    <location>
        <begin position="673"/>
        <end position="784"/>
    </location>
</feature>
<organism evidence="3 4">
    <name type="scientific">Tautonia plasticadhaerens</name>
    <dbReference type="NCBI Taxonomy" id="2527974"/>
    <lineage>
        <taxon>Bacteria</taxon>
        <taxon>Pseudomonadati</taxon>
        <taxon>Planctomycetota</taxon>
        <taxon>Planctomycetia</taxon>
        <taxon>Isosphaerales</taxon>
        <taxon>Isosphaeraceae</taxon>
        <taxon>Tautonia</taxon>
    </lineage>
</organism>
<dbReference type="NCBIfam" id="TIGR01451">
    <property type="entry name" value="B_ant_repeat"/>
    <property type="match status" value="3"/>
</dbReference>
<dbReference type="Gene3D" id="2.60.40.10">
    <property type="entry name" value="Immunoglobulins"/>
    <property type="match status" value="4"/>
</dbReference>
<name>A0A518GUL3_9BACT</name>
<feature type="domain" description="DUF11" evidence="2">
    <location>
        <begin position="421"/>
        <end position="535"/>
    </location>
</feature>
<dbReference type="Pfam" id="PF01345">
    <property type="entry name" value="DUF11"/>
    <property type="match status" value="5"/>
</dbReference>
<feature type="domain" description="DUF11" evidence="2">
    <location>
        <begin position="923"/>
        <end position="1036"/>
    </location>
</feature>
<dbReference type="InterPro" id="IPR051172">
    <property type="entry name" value="Chlamydia_OmcB"/>
</dbReference>
<feature type="compositionally biased region" description="Pro residues" evidence="1">
    <location>
        <begin position="1186"/>
        <end position="1197"/>
    </location>
</feature>
<dbReference type="PANTHER" id="PTHR34819:SF5">
    <property type="entry name" value="CONSERVED REPEAT DOMAIN PROTEIN"/>
    <property type="match status" value="1"/>
</dbReference>
<dbReference type="KEGG" id="tpla:ElP_01130"/>
<dbReference type="AlphaFoldDB" id="A0A518GUL3"/>
<proteinExistence type="predicted"/>